<feature type="non-terminal residue" evidence="3">
    <location>
        <position position="234"/>
    </location>
</feature>
<dbReference type="AlphaFoldDB" id="A0A382IFQ4"/>
<dbReference type="EMBL" id="UINC01067099">
    <property type="protein sequence ID" value="SVB98446.1"/>
    <property type="molecule type" value="Genomic_DNA"/>
</dbReference>
<reference evidence="3" key="1">
    <citation type="submission" date="2018-05" db="EMBL/GenBank/DDBJ databases">
        <authorList>
            <person name="Lanie J.A."/>
            <person name="Ng W.-L."/>
            <person name="Kazmierczak K.M."/>
            <person name="Andrzejewski T.M."/>
            <person name="Davidsen T.M."/>
            <person name="Wayne K.J."/>
            <person name="Tettelin H."/>
            <person name="Glass J.I."/>
            <person name="Rusch D."/>
            <person name="Podicherti R."/>
            <person name="Tsui H.-C.T."/>
            <person name="Winkler M.E."/>
        </authorList>
    </citation>
    <scope>NUCLEOTIDE SEQUENCE</scope>
</reference>
<evidence type="ECO:0000256" key="1">
    <source>
        <dbReference type="SAM" id="MobiDB-lite"/>
    </source>
</evidence>
<gene>
    <name evidence="3" type="ORF">METZ01_LOCUS251300</name>
</gene>
<feature type="region of interest" description="Disordered" evidence="1">
    <location>
        <begin position="177"/>
        <end position="198"/>
    </location>
</feature>
<proteinExistence type="predicted"/>
<accession>A0A382IFQ4</accession>
<feature type="domain" description="FecR protein" evidence="2">
    <location>
        <begin position="62"/>
        <end position="160"/>
    </location>
</feature>
<dbReference type="PANTHER" id="PTHR38731">
    <property type="entry name" value="LIPL45-RELATED LIPOPROTEIN-RELATED"/>
    <property type="match status" value="1"/>
</dbReference>
<evidence type="ECO:0000259" key="2">
    <source>
        <dbReference type="Pfam" id="PF04773"/>
    </source>
</evidence>
<dbReference type="Gene3D" id="2.60.120.1440">
    <property type="match status" value="1"/>
</dbReference>
<name>A0A382IFQ4_9ZZZZ</name>
<organism evidence="3">
    <name type="scientific">marine metagenome</name>
    <dbReference type="NCBI Taxonomy" id="408172"/>
    <lineage>
        <taxon>unclassified sequences</taxon>
        <taxon>metagenomes</taxon>
        <taxon>ecological metagenomes</taxon>
    </lineage>
</organism>
<protein>
    <recommendedName>
        <fullName evidence="2">FecR protein domain-containing protein</fullName>
    </recommendedName>
</protein>
<evidence type="ECO:0000313" key="3">
    <source>
        <dbReference type="EMBL" id="SVB98446.1"/>
    </source>
</evidence>
<dbReference type="Pfam" id="PF04773">
    <property type="entry name" value="FecR"/>
    <property type="match status" value="1"/>
</dbReference>
<dbReference type="InterPro" id="IPR006860">
    <property type="entry name" value="FecR"/>
</dbReference>
<sequence length="234" mass="25234">MNNKIFSRMLCLFICFSLAFSANAKVVAAISTMKGLVMVKPVGSRKYIPAYKGQMLKSGEWLKTKDGVFVAIVFLDGSNIKIQQQTEVKITSYRMTAKDLKTNLEMSKGQAWSNVADQGAGGEFTITTPTAVASVKGTEFDLEFDEDSGESILTVMSGAVSFSNELGELIANAMEAASASEGSGPTKKSIRKEDLPSWQNKTDPGVAFKLKPDIFGKQPTGKIIKVGIQVINAK</sequence>